<dbReference type="GO" id="GO:0043779">
    <property type="term" value="F:cobalt-precorrin-5A acetaldehyde-lyase activity"/>
    <property type="evidence" value="ECO:0007669"/>
    <property type="project" value="UniProtKB-EC"/>
</dbReference>
<evidence type="ECO:0000259" key="1">
    <source>
        <dbReference type="Pfam" id="PF01890"/>
    </source>
</evidence>
<dbReference type="AlphaFoldDB" id="A0A2C9D8E6"/>
<dbReference type="PANTHER" id="PTHR37477">
    <property type="entry name" value="COBALT-PRECORRIN-5A HYDROLASE"/>
    <property type="match status" value="1"/>
</dbReference>
<gene>
    <name evidence="2" type="primary">cobE</name>
    <name evidence="2" type="ORF">HDIA_3063</name>
</gene>
<dbReference type="KEGG" id="hdi:HDIA_3063"/>
<reference evidence="3" key="1">
    <citation type="submission" date="2017-09" db="EMBL/GenBank/DDBJ databases">
        <title>Genome sequence of Nannocystis excedens DSM 71.</title>
        <authorList>
            <person name="Blom J."/>
        </authorList>
    </citation>
    <scope>NUCLEOTIDE SEQUENCE [LARGE SCALE GENOMIC DNA]</scope>
    <source>
        <strain evidence="3">type strain: E19</strain>
    </source>
</reference>
<dbReference type="PANTHER" id="PTHR37477:SF1">
    <property type="entry name" value="COBALT-PRECORRIN-5A HYDROLASE"/>
    <property type="match status" value="1"/>
</dbReference>
<accession>A0A2C9D8E6</accession>
<organism evidence="2 3">
    <name type="scientific">Hartmannibacter diazotrophicus</name>
    <dbReference type="NCBI Taxonomy" id="1482074"/>
    <lineage>
        <taxon>Bacteria</taxon>
        <taxon>Pseudomonadati</taxon>
        <taxon>Pseudomonadota</taxon>
        <taxon>Alphaproteobacteria</taxon>
        <taxon>Hyphomicrobiales</taxon>
        <taxon>Pleomorphomonadaceae</taxon>
        <taxon>Hartmannibacter</taxon>
    </lineage>
</organism>
<dbReference type="InterPro" id="IPR002750">
    <property type="entry name" value="CobE/GbiG_C"/>
</dbReference>
<dbReference type="GO" id="GO:0009236">
    <property type="term" value="P:cobalamin biosynthetic process"/>
    <property type="evidence" value="ECO:0007669"/>
    <property type="project" value="InterPro"/>
</dbReference>
<dbReference type="InterPro" id="IPR052553">
    <property type="entry name" value="CbiG_hydrolase"/>
</dbReference>
<keyword evidence="2" id="KW-0378">Hydrolase</keyword>
<dbReference type="InterPro" id="IPR036518">
    <property type="entry name" value="CobE/GbiG_C_sf"/>
</dbReference>
<dbReference type="Gene3D" id="3.30.420.180">
    <property type="entry name" value="CobE/GbiG C-terminal domain"/>
    <property type="match status" value="1"/>
</dbReference>
<dbReference type="SUPFAM" id="SSF159664">
    <property type="entry name" value="CobE/GbiG C-terminal domain-like"/>
    <property type="match status" value="1"/>
</dbReference>
<protein>
    <submittedName>
        <fullName evidence="2">Cobalamin biosynthesis protein cobE</fullName>
        <ecNumber evidence="2">3.7.1.12</ecNumber>
    </submittedName>
</protein>
<dbReference type="Pfam" id="PF01890">
    <property type="entry name" value="CbiG_C"/>
    <property type="match status" value="1"/>
</dbReference>
<dbReference type="EC" id="3.7.1.12" evidence="2"/>
<keyword evidence="3" id="KW-1185">Reference proteome</keyword>
<evidence type="ECO:0000313" key="3">
    <source>
        <dbReference type="Proteomes" id="UP000223606"/>
    </source>
</evidence>
<sequence length="135" mass="13487">MSETLTAPILAIGIGCRSGVAPSTIVALVRTALTRAGHEAAPVALFTSRAKLAEIAISQAAAALGLALVHLPETDLEAVAERAVTRSERVVALFGVPSVAECAALAGAGPASRLIVPRLIENGVTCAIAISDGPA</sequence>
<dbReference type="EMBL" id="LT960614">
    <property type="protein sequence ID" value="SON56604.1"/>
    <property type="molecule type" value="Genomic_DNA"/>
</dbReference>
<dbReference type="Proteomes" id="UP000223606">
    <property type="component" value="Chromosome 1"/>
</dbReference>
<dbReference type="RefSeq" id="WP_245883887.1">
    <property type="nucleotide sequence ID" value="NZ_LT960614.1"/>
</dbReference>
<proteinExistence type="predicted"/>
<feature type="domain" description="CobE/GbiG C-terminal" evidence="1">
    <location>
        <begin position="10"/>
        <end position="129"/>
    </location>
</feature>
<evidence type="ECO:0000313" key="2">
    <source>
        <dbReference type="EMBL" id="SON56604.1"/>
    </source>
</evidence>
<name>A0A2C9D8E6_9HYPH</name>